<comment type="caution">
    <text evidence="1">The sequence shown here is derived from an EMBL/GenBank/DDBJ whole genome shotgun (WGS) entry which is preliminary data.</text>
</comment>
<dbReference type="EMBL" id="JBBNAE010000009">
    <property type="protein sequence ID" value="KAK9097420.1"/>
    <property type="molecule type" value="Genomic_DNA"/>
</dbReference>
<keyword evidence="2" id="KW-1185">Reference proteome</keyword>
<sequence length="62" mass="6949">MVVLFMGSLPSLREVVKEDVVLSSANCNTYSPLCNSLYPIMGVRNINTTNMTNKNKNNKKQK</sequence>
<gene>
    <name evidence="1" type="ORF">Sjap_022917</name>
</gene>
<organism evidence="1 2">
    <name type="scientific">Stephania japonica</name>
    <dbReference type="NCBI Taxonomy" id="461633"/>
    <lineage>
        <taxon>Eukaryota</taxon>
        <taxon>Viridiplantae</taxon>
        <taxon>Streptophyta</taxon>
        <taxon>Embryophyta</taxon>
        <taxon>Tracheophyta</taxon>
        <taxon>Spermatophyta</taxon>
        <taxon>Magnoliopsida</taxon>
        <taxon>Ranunculales</taxon>
        <taxon>Menispermaceae</taxon>
        <taxon>Menispermoideae</taxon>
        <taxon>Cissampelideae</taxon>
        <taxon>Stephania</taxon>
    </lineage>
</organism>
<evidence type="ECO:0000313" key="1">
    <source>
        <dbReference type="EMBL" id="KAK9097420.1"/>
    </source>
</evidence>
<accession>A0AAP0EPR4</accession>
<name>A0AAP0EPR4_9MAGN</name>
<protein>
    <submittedName>
        <fullName evidence="1">Uncharacterized protein</fullName>
    </submittedName>
</protein>
<dbReference type="AlphaFoldDB" id="A0AAP0EPR4"/>
<proteinExistence type="predicted"/>
<dbReference type="Proteomes" id="UP001417504">
    <property type="component" value="Unassembled WGS sequence"/>
</dbReference>
<reference evidence="1 2" key="1">
    <citation type="submission" date="2024-01" db="EMBL/GenBank/DDBJ databases">
        <title>Genome assemblies of Stephania.</title>
        <authorList>
            <person name="Yang L."/>
        </authorList>
    </citation>
    <scope>NUCLEOTIDE SEQUENCE [LARGE SCALE GENOMIC DNA]</scope>
    <source>
        <strain evidence="1">QJT</strain>
        <tissue evidence="1">Leaf</tissue>
    </source>
</reference>
<evidence type="ECO:0000313" key="2">
    <source>
        <dbReference type="Proteomes" id="UP001417504"/>
    </source>
</evidence>